<accession>A0A8H9GPN8</accession>
<keyword evidence="2" id="KW-1185">Reference proteome</keyword>
<dbReference type="EMBL" id="BMPT01000028">
    <property type="protein sequence ID" value="GGM43896.1"/>
    <property type="molecule type" value="Genomic_DNA"/>
</dbReference>
<sequence length="105" mass="10998">MPTKVEIIIDNLESPESFEAALPDILDKARALPGIRSLESARVWPKEDGTPTPAYRTLALLFDGYDEASAATATAEGGAFFGAVIGATGGKITGLFLDVEDTAGR</sequence>
<evidence type="ECO:0000313" key="2">
    <source>
        <dbReference type="Proteomes" id="UP000655589"/>
    </source>
</evidence>
<organism evidence="1 2">
    <name type="scientific">Promicromonospora citrea</name>
    <dbReference type="NCBI Taxonomy" id="43677"/>
    <lineage>
        <taxon>Bacteria</taxon>
        <taxon>Bacillati</taxon>
        <taxon>Actinomycetota</taxon>
        <taxon>Actinomycetes</taxon>
        <taxon>Micrococcales</taxon>
        <taxon>Promicromonosporaceae</taxon>
        <taxon>Promicromonospora</taxon>
    </lineage>
</organism>
<reference evidence="1" key="2">
    <citation type="submission" date="2020-09" db="EMBL/GenBank/DDBJ databases">
        <authorList>
            <person name="Sun Q."/>
            <person name="Ohkuma M."/>
        </authorList>
    </citation>
    <scope>NUCLEOTIDE SEQUENCE</scope>
    <source>
        <strain evidence="1">JCM 3051</strain>
    </source>
</reference>
<protein>
    <submittedName>
        <fullName evidence="1">Ethyl tert-butyl ether degradation protein EthD</fullName>
    </submittedName>
</protein>
<dbReference type="Proteomes" id="UP000655589">
    <property type="component" value="Unassembled WGS sequence"/>
</dbReference>
<proteinExistence type="predicted"/>
<gene>
    <name evidence="1" type="ORF">GCM10010102_44180</name>
</gene>
<reference evidence="1" key="1">
    <citation type="journal article" date="2014" name="Int. J. Syst. Evol. Microbiol.">
        <title>Complete genome sequence of Corynebacterium casei LMG S-19264T (=DSM 44701T), isolated from a smear-ripened cheese.</title>
        <authorList>
            <consortium name="US DOE Joint Genome Institute (JGI-PGF)"/>
            <person name="Walter F."/>
            <person name="Albersmeier A."/>
            <person name="Kalinowski J."/>
            <person name="Ruckert C."/>
        </authorList>
    </citation>
    <scope>NUCLEOTIDE SEQUENCE</scope>
    <source>
        <strain evidence="1">JCM 3051</strain>
    </source>
</reference>
<name>A0A8H9GPN8_9MICO</name>
<comment type="caution">
    <text evidence="1">The sequence shown here is derived from an EMBL/GenBank/DDBJ whole genome shotgun (WGS) entry which is preliminary data.</text>
</comment>
<dbReference type="RefSeq" id="WP_171104319.1">
    <property type="nucleotide sequence ID" value="NZ_BMPT01000028.1"/>
</dbReference>
<evidence type="ECO:0000313" key="1">
    <source>
        <dbReference type="EMBL" id="GGM43896.1"/>
    </source>
</evidence>
<dbReference type="AlphaFoldDB" id="A0A8H9GPN8"/>